<feature type="compositionally biased region" description="Basic and acidic residues" evidence="1">
    <location>
        <begin position="54"/>
        <end position="63"/>
    </location>
</feature>
<gene>
    <name evidence="3" type="ORF">SDC9_17680</name>
</gene>
<organism evidence="3">
    <name type="scientific">bioreactor metagenome</name>
    <dbReference type="NCBI Taxonomy" id="1076179"/>
    <lineage>
        <taxon>unclassified sequences</taxon>
        <taxon>metagenomes</taxon>
        <taxon>ecological metagenomes</taxon>
    </lineage>
</organism>
<protein>
    <submittedName>
        <fullName evidence="3">Uncharacterized protein</fullName>
    </submittedName>
</protein>
<comment type="caution">
    <text evidence="3">The sequence shown here is derived from an EMBL/GenBank/DDBJ whole genome shotgun (WGS) entry which is preliminary data.</text>
</comment>
<keyword evidence="2" id="KW-0812">Transmembrane</keyword>
<feature type="transmembrane region" description="Helical" evidence="2">
    <location>
        <begin position="15"/>
        <end position="36"/>
    </location>
</feature>
<keyword evidence="2" id="KW-0472">Membrane</keyword>
<keyword evidence="2" id="KW-1133">Transmembrane helix</keyword>
<evidence type="ECO:0000256" key="1">
    <source>
        <dbReference type="SAM" id="MobiDB-lite"/>
    </source>
</evidence>
<dbReference type="AlphaFoldDB" id="A0A644U1Z4"/>
<reference evidence="3" key="1">
    <citation type="submission" date="2019-08" db="EMBL/GenBank/DDBJ databases">
        <authorList>
            <person name="Kucharzyk K."/>
            <person name="Murdoch R.W."/>
            <person name="Higgins S."/>
            <person name="Loffler F."/>
        </authorList>
    </citation>
    <scope>NUCLEOTIDE SEQUENCE</scope>
</reference>
<name>A0A644U1Z4_9ZZZZ</name>
<feature type="region of interest" description="Disordered" evidence="1">
    <location>
        <begin position="44"/>
        <end position="63"/>
    </location>
</feature>
<sequence>MDLTTVKTWAKDNPWLAGGIALGAVGIIALVVSPAARKAVGLGKAPAKRRKTAKKEVSVKRLK</sequence>
<proteinExistence type="predicted"/>
<evidence type="ECO:0000313" key="3">
    <source>
        <dbReference type="EMBL" id="MPL71901.1"/>
    </source>
</evidence>
<accession>A0A644U1Z4</accession>
<dbReference type="EMBL" id="VSSQ01000062">
    <property type="protein sequence ID" value="MPL71901.1"/>
    <property type="molecule type" value="Genomic_DNA"/>
</dbReference>
<evidence type="ECO:0000256" key="2">
    <source>
        <dbReference type="SAM" id="Phobius"/>
    </source>
</evidence>